<sequence>MEDEEPDETNGCPEQDQAPAADSPGTNNDPGAASKKTPLSKISSEKITSSSENEVEEIPKDDEDATVTASGVAPVSPSSGSAPVAAATDQMAPQTSSLYVTAHAEGSEQEFPDGRNRQPPAGDGQVDGVAPDDVAVVSEPVGARREGRRLGRVRRGLEVAGVPVLDLGVARGERREGSPLPELPDRVEAGRAKDTHPGGVQEHRDSPQRGEPVQGGGAERPVCRHGPEQTGTLESAPAQQLHIAHESGGQR</sequence>
<keyword evidence="2" id="KW-1185">Reference proteome</keyword>
<accession>A0ACC2PYN8</accession>
<name>A0ACC2PYN8_9HYME</name>
<dbReference type="Proteomes" id="UP001239111">
    <property type="component" value="Chromosome 1"/>
</dbReference>
<reference evidence="1" key="1">
    <citation type="submission" date="2023-04" db="EMBL/GenBank/DDBJ databases">
        <title>A chromosome-level genome assembly of the parasitoid wasp Eretmocerus hayati.</title>
        <authorList>
            <person name="Zhong Y."/>
            <person name="Liu S."/>
            <person name="Liu Y."/>
        </authorList>
    </citation>
    <scope>NUCLEOTIDE SEQUENCE</scope>
    <source>
        <strain evidence="1">ZJU_SS_LIU_2023</strain>
    </source>
</reference>
<evidence type="ECO:0000313" key="2">
    <source>
        <dbReference type="Proteomes" id="UP001239111"/>
    </source>
</evidence>
<dbReference type="EMBL" id="CM056741">
    <property type="protein sequence ID" value="KAJ8688613.1"/>
    <property type="molecule type" value="Genomic_DNA"/>
</dbReference>
<comment type="caution">
    <text evidence="1">The sequence shown here is derived from an EMBL/GenBank/DDBJ whole genome shotgun (WGS) entry which is preliminary data.</text>
</comment>
<evidence type="ECO:0000313" key="1">
    <source>
        <dbReference type="EMBL" id="KAJ8688613.1"/>
    </source>
</evidence>
<protein>
    <submittedName>
        <fullName evidence="1">Uncharacterized protein</fullName>
    </submittedName>
</protein>
<organism evidence="1 2">
    <name type="scientific">Eretmocerus hayati</name>
    <dbReference type="NCBI Taxonomy" id="131215"/>
    <lineage>
        <taxon>Eukaryota</taxon>
        <taxon>Metazoa</taxon>
        <taxon>Ecdysozoa</taxon>
        <taxon>Arthropoda</taxon>
        <taxon>Hexapoda</taxon>
        <taxon>Insecta</taxon>
        <taxon>Pterygota</taxon>
        <taxon>Neoptera</taxon>
        <taxon>Endopterygota</taxon>
        <taxon>Hymenoptera</taxon>
        <taxon>Apocrita</taxon>
        <taxon>Proctotrupomorpha</taxon>
        <taxon>Chalcidoidea</taxon>
        <taxon>Aphelinidae</taxon>
        <taxon>Aphelininae</taxon>
        <taxon>Eretmocerus</taxon>
    </lineage>
</organism>
<proteinExistence type="predicted"/>
<gene>
    <name evidence="1" type="ORF">QAD02_024408</name>
</gene>